<dbReference type="SMART" id="SM00052">
    <property type="entry name" value="EAL"/>
    <property type="match status" value="1"/>
</dbReference>
<gene>
    <name evidence="5" type="ORF">NKI27_01210</name>
</gene>
<dbReference type="PANTHER" id="PTHR33121:SF70">
    <property type="entry name" value="SIGNALING PROTEIN YKOW"/>
    <property type="match status" value="1"/>
</dbReference>
<dbReference type="InterPro" id="IPR001789">
    <property type="entry name" value="Sig_transdc_resp-reg_receiver"/>
</dbReference>
<dbReference type="Pfam" id="PF00563">
    <property type="entry name" value="EAL"/>
    <property type="match status" value="1"/>
</dbReference>
<dbReference type="NCBIfam" id="TIGR00254">
    <property type="entry name" value="GGDEF"/>
    <property type="match status" value="1"/>
</dbReference>
<evidence type="ECO:0000256" key="1">
    <source>
        <dbReference type="PROSITE-ProRule" id="PRU00169"/>
    </source>
</evidence>
<dbReference type="PROSITE" id="PS50883">
    <property type="entry name" value="EAL"/>
    <property type="match status" value="1"/>
</dbReference>
<dbReference type="Gene3D" id="3.30.70.270">
    <property type="match status" value="1"/>
</dbReference>
<reference evidence="5" key="1">
    <citation type="submission" date="2022-06" db="EMBL/GenBank/DDBJ databases">
        <title>Alkalimarinus sp. nov., isolated from gut of a Alitta virens.</title>
        <authorList>
            <person name="Yang A.I."/>
            <person name="Shin N.-R."/>
        </authorList>
    </citation>
    <scope>NUCLEOTIDE SEQUENCE</scope>
    <source>
        <strain evidence="5">A2M4</strain>
    </source>
</reference>
<evidence type="ECO:0000259" key="3">
    <source>
        <dbReference type="PROSITE" id="PS50883"/>
    </source>
</evidence>
<accession>A0ABY6N2T1</accession>
<dbReference type="SUPFAM" id="SSF52172">
    <property type="entry name" value="CheY-like"/>
    <property type="match status" value="1"/>
</dbReference>
<keyword evidence="1" id="KW-0597">Phosphoprotein</keyword>
<dbReference type="Gene3D" id="3.40.50.2300">
    <property type="match status" value="1"/>
</dbReference>
<dbReference type="CDD" id="cd01948">
    <property type="entry name" value="EAL"/>
    <property type="match status" value="1"/>
</dbReference>
<feature type="domain" description="Response regulatory" evidence="2">
    <location>
        <begin position="33"/>
        <end position="157"/>
    </location>
</feature>
<proteinExistence type="predicted"/>
<dbReference type="Proteomes" id="UP001163739">
    <property type="component" value="Chromosome"/>
</dbReference>
<dbReference type="InterPro" id="IPR000160">
    <property type="entry name" value="GGDEF_dom"/>
</dbReference>
<dbReference type="CDD" id="cd01949">
    <property type="entry name" value="GGDEF"/>
    <property type="match status" value="1"/>
</dbReference>
<name>A0ABY6N2T1_9ALTE</name>
<dbReference type="SUPFAM" id="SSF141868">
    <property type="entry name" value="EAL domain-like"/>
    <property type="match status" value="1"/>
</dbReference>
<feature type="domain" description="EAL" evidence="3">
    <location>
        <begin position="487"/>
        <end position="741"/>
    </location>
</feature>
<dbReference type="InterPro" id="IPR021800">
    <property type="entry name" value="DUF3369"/>
</dbReference>
<dbReference type="Pfam" id="PF00990">
    <property type="entry name" value="GGDEF"/>
    <property type="match status" value="1"/>
</dbReference>
<dbReference type="PANTHER" id="PTHR33121">
    <property type="entry name" value="CYCLIC DI-GMP PHOSPHODIESTERASE PDEF"/>
    <property type="match status" value="1"/>
</dbReference>
<dbReference type="RefSeq" id="WP_265047879.1">
    <property type="nucleotide sequence ID" value="NZ_CP100390.1"/>
</dbReference>
<evidence type="ECO:0000313" key="5">
    <source>
        <dbReference type="EMBL" id="UZE96393.1"/>
    </source>
</evidence>
<dbReference type="Gene3D" id="3.20.20.450">
    <property type="entry name" value="EAL domain"/>
    <property type="match status" value="1"/>
</dbReference>
<feature type="modified residue" description="4-aspartylphosphate" evidence="1">
    <location>
        <position position="88"/>
    </location>
</feature>
<dbReference type="PROSITE" id="PS50110">
    <property type="entry name" value="RESPONSE_REGULATORY"/>
    <property type="match status" value="1"/>
</dbReference>
<keyword evidence="6" id="KW-1185">Reference proteome</keyword>
<evidence type="ECO:0000313" key="6">
    <source>
        <dbReference type="Proteomes" id="UP001163739"/>
    </source>
</evidence>
<dbReference type="EMBL" id="CP100390">
    <property type="protein sequence ID" value="UZE96393.1"/>
    <property type="molecule type" value="Genomic_DNA"/>
</dbReference>
<organism evidence="5 6">
    <name type="scientific">Alkalimarinus alittae</name>
    <dbReference type="NCBI Taxonomy" id="2961619"/>
    <lineage>
        <taxon>Bacteria</taxon>
        <taxon>Pseudomonadati</taxon>
        <taxon>Pseudomonadota</taxon>
        <taxon>Gammaproteobacteria</taxon>
        <taxon>Alteromonadales</taxon>
        <taxon>Alteromonadaceae</taxon>
        <taxon>Alkalimarinus</taxon>
    </lineage>
</organism>
<feature type="domain" description="GGDEF" evidence="4">
    <location>
        <begin position="352"/>
        <end position="480"/>
    </location>
</feature>
<dbReference type="InterPro" id="IPR029787">
    <property type="entry name" value="Nucleotide_cyclase"/>
</dbReference>
<sequence>MPDSPVKDDILTFLDDDVDSTIGGVPHKLDPWRVLSVDDDEDVHVTTQLALDHVEILGKPVELLRAYSAKEALEVLATEKGIAVVLLDVVMEDDHAGLDIVDKIRNELGLVDLRIVLRTGQPGYAPELEAIRDYDINDYRNKSELTHTKLYTTLTSVIRSYSQIRALEASRKGLELITKSSGELINSKGFDGFSLGIITQLSALLDLSDDGIVCTRANDDSNPDAGYTVVAATGRYQSSINNTLDELKEFNVKRALEQCIQEKKNLLLDHAIVLYISGQAGCDLIAFLDQTRRLDDTEKRLLDVFCSNISVCLNNVLMLSKLHRYAYFDSLLDIPNRLAFVNCIEEYKFKTEAASVVLVDVDQFSAINDTIGILNGDFLLGVVAQRLADKFKGSFLARISGDVFGLVGARNALRPKKVKEIFSQPFEVAGQEQLISVTLGLYDLDDKNEHSQEALKKANIALKKAKESLRGSHCYFTREMEQEAETRFRLLHNLRKAFDADRLFMMFQPQVSVADGRPVGVEALLRWRTEEGEMVPPDRFIPLAESSGLIIHLGEWVLRTAMLQLKRLQHQTSFNLRMGINVSMDQFRHPEFLDVLDRAIAETAVNPQCIELEVTESVAMIDRIAVNKILSSIASRGIKIAIDDFGTGFSSLSYLERLAVHRLKIDKSFIDKLQGDSADPRLAEMIVNLAKDLSLDVIAEGVELAEQAEWLKKINCDEAQGYFYARPLEEARLIEWLHEQEQRLA</sequence>
<evidence type="ECO:0000259" key="4">
    <source>
        <dbReference type="PROSITE" id="PS50887"/>
    </source>
</evidence>
<dbReference type="InterPro" id="IPR001633">
    <property type="entry name" value="EAL_dom"/>
</dbReference>
<dbReference type="InterPro" id="IPR043128">
    <property type="entry name" value="Rev_trsase/Diguanyl_cyclase"/>
</dbReference>
<dbReference type="InterPro" id="IPR050706">
    <property type="entry name" value="Cyclic-di-GMP_PDE-like"/>
</dbReference>
<dbReference type="InterPro" id="IPR035919">
    <property type="entry name" value="EAL_sf"/>
</dbReference>
<dbReference type="PROSITE" id="PS50887">
    <property type="entry name" value="GGDEF"/>
    <property type="match status" value="1"/>
</dbReference>
<evidence type="ECO:0000259" key="2">
    <source>
        <dbReference type="PROSITE" id="PS50110"/>
    </source>
</evidence>
<dbReference type="SUPFAM" id="SSF55073">
    <property type="entry name" value="Nucleotide cyclase"/>
    <property type="match status" value="1"/>
</dbReference>
<dbReference type="InterPro" id="IPR011006">
    <property type="entry name" value="CheY-like_superfamily"/>
</dbReference>
<dbReference type="Pfam" id="PF11849">
    <property type="entry name" value="DUF3369"/>
    <property type="match status" value="1"/>
</dbReference>
<dbReference type="SMART" id="SM00267">
    <property type="entry name" value="GGDEF"/>
    <property type="match status" value="1"/>
</dbReference>
<protein>
    <submittedName>
        <fullName evidence="5">EAL domain-containing protein</fullName>
    </submittedName>
</protein>